<dbReference type="InterPro" id="IPR015500">
    <property type="entry name" value="Peptidase_S8_subtilisin-rel"/>
</dbReference>
<dbReference type="Pfam" id="PF00082">
    <property type="entry name" value="Peptidase_S8"/>
    <property type="match status" value="1"/>
</dbReference>
<evidence type="ECO:0000256" key="7">
    <source>
        <dbReference type="SAM" id="MobiDB-lite"/>
    </source>
</evidence>
<feature type="region of interest" description="Disordered" evidence="7">
    <location>
        <begin position="466"/>
        <end position="485"/>
    </location>
</feature>
<evidence type="ECO:0000256" key="8">
    <source>
        <dbReference type="SAM" id="SignalP"/>
    </source>
</evidence>
<dbReference type="PROSITE" id="PS00136">
    <property type="entry name" value="SUBTILASE_ASP"/>
    <property type="match status" value="1"/>
</dbReference>
<evidence type="ECO:0000259" key="9">
    <source>
        <dbReference type="Pfam" id="PF00082"/>
    </source>
</evidence>
<evidence type="ECO:0000256" key="3">
    <source>
        <dbReference type="ARBA" id="ARBA00022801"/>
    </source>
</evidence>
<proteinExistence type="inferred from homology"/>
<keyword evidence="3 5" id="KW-0378">Hydrolase</keyword>
<feature type="active site" description="Charge relay system" evidence="5">
    <location>
        <position position="182"/>
    </location>
</feature>
<evidence type="ECO:0000256" key="2">
    <source>
        <dbReference type="ARBA" id="ARBA00022670"/>
    </source>
</evidence>
<organism evidence="10 11">
    <name type="scientific">Catenulispora yoronensis</name>
    <dbReference type="NCBI Taxonomy" id="450799"/>
    <lineage>
        <taxon>Bacteria</taxon>
        <taxon>Bacillati</taxon>
        <taxon>Actinomycetota</taxon>
        <taxon>Actinomycetes</taxon>
        <taxon>Catenulisporales</taxon>
        <taxon>Catenulisporaceae</taxon>
        <taxon>Catenulispora</taxon>
    </lineage>
</organism>
<name>A0ABN2TME9_9ACTN</name>
<dbReference type="InterPro" id="IPR000209">
    <property type="entry name" value="Peptidase_S8/S53_dom"/>
</dbReference>
<dbReference type="PANTHER" id="PTHR43806:SF11">
    <property type="entry name" value="CEREVISIN-RELATED"/>
    <property type="match status" value="1"/>
</dbReference>
<sequence>MSGLYQRSNVRRMRHARRTLTTLGVVAATAAAMTMPTIGAAAAGPASAPAASGGQAAVGPLLSYVVNTRANHGQVQKAEREIADNGGTVVIAYEEIGVIIARSTDPAFGAHLRALKGIDSAGASRTAALAAEGDPVDVVSPDSAAATPAALQANQWDMRAIGADRAHAVNEGSRSVVVGVLDSGIDATHPNLAPNIDAADSVGCTAGGVPDTSYAAWQPTTSSHGTHVAGIIAAADNNTGVIGVAPNVRLAAVKVVDDGGFIYPEYAVCGFVWAGHHHFQVTNNSYFVDPWLYNCTTDPDQAAIVDSVKRAVDFATNNGVLSFAAAGNENQDLAHKTTDTTSPDDTTPVTRPITTSCLDIPAELPGVVSVSATGAFNARSYYSSFGQGKVEVAAPGGDRIYQIPDTPDQNGRVLSTLPGGTWGYAQGTSMASPHATGVGALLASTHPGATPAQLRALLDAQADPLSCPATEPDPGGSTCTGPAGNDSFYGHGLVDAYRAVTR</sequence>
<comment type="caution">
    <text evidence="10">The sequence shown here is derived from an EMBL/GenBank/DDBJ whole genome shotgun (WGS) entry which is preliminary data.</text>
</comment>
<keyword evidence="2 5" id="KW-0645">Protease</keyword>
<reference evidence="10 11" key="1">
    <citation type="journal article" date="2019" name="Int. J. Syst. Evol. Microbiol.">
        <title>The Global Catalogue of Microorganisms (GCM) 10K type strain sequencing project: providing services to taxonomists for standard genome sequencing and annotation.</title>
        <authorList>
            <consortium name="The Broad Institute Genomics Platform"/>
            <consortium name="The Broad Institute Genome Sequencing Center for Infectious Disease"/>
            <person name="Wu L."/>
            <person name="Ma J."/>
        </authorList>
    </citation>
    <scope>NUCLEOTIDE SEQUENCE [LARGE SCALE GENOMIC DNA]</scope>
    <source>
        <strain evidence="10 11">JCM 16014</strain>
    </source>
</reference>
<dbReference type="PANTHER" id="PTHR43806">
    <property type="entry name" value="PEPTIDASE S8"/>
    <property type="match status" value="1"/>
</dbReference>
<evidence type="ECO:0000313" key="10">
    <source>
        <dbReference type="EMBL" id="GAA2014532.1"/>
    </source>
</evidence>
<dbReference type="PROSITE" id="PS00138">
    <property type="entry name" value="SUBTILASE_SER"/>
    <property type="match status" value="1"/>
</dbReference>
<feature type="signal peptide" evidence="8">
    <location>
        <begin position="1"/>
        <end position="42"/>
    </location>
</feature>
<dbReference type="Proteomes" id="UP001500751">
    <property type="component" value="Unassembled WGS sequence"/>
</dbReference>
<feature type="active site" description="Charge relay system" evidence="5">
    <location>
        <position position="224"/>
    </location>
</feature>
<evidence type="ECO:0000256" key="4">
    <source>
        <dbReference type="ARBA" id="ARBA00022825"/>
    </source>
</evidence>
<dbReference type="InterPro" id="IPR023827">
    <property type="entry name" value="Peptidase_S8_Asp-AS"/>
</dbReference>
<dbReference type="PROSITE" id="PS51892">
    <property type="entry name" value="SUBTILASE"/>
    <property type="match status" value="1"/>
</dbReference>
<keyword evidence="4 5" id="KW-0720">Serine protease</keyword>
<evidence type="ECO:0000256" key="5">
    <source>
        <dbReference type="PROSITE-ProRule" id="PRU01240"/>
    </source>
</evidence>
<dbReference type="EMBL" id="BAAAQN010000003">
    <property type="protein sequence ID" value="GAA2014532.1"/>
    <property type="molecule type" value="Genomic_DNA"/>
</dbReference>
<comment type="similarity">
    <text evidence="1 5 6">Belongs to the peptidase S8 family.</text>
</comment>
<feature type="active site" description="Charge relay system" evidence="5">
    <location>
        <position position="429"/>
    </location>
</feature>
<dbReference type="PROSITE" id="PS00137">
    <property type="entry name" value="SUBTILASE_HIS"/>
    <property type="match status" value="1"/>
</dbReference>
<dbReference type="InterPro" id="IPR050131">
    <property type="entry name" value="Peptidase_S8_subtilisin-like"/>
</dbReference>
<protein>
    <submittedName>
        <fullName evidence="10">S8 family serine peptidase</fullName>
    </submittedName>
</protein>
<dbReference type="InterPro" id="IPR022398">
    <property type="entry name" value="Peptidase_S8_His-AS"/>
</dbReference>
<dbReference type="InterPro" id="IPR036852">
    <property type="entry name" value="Peptidase_S8/S53_dom_sf"/>
</dbReference>
<evidence type="ECO:0000313" key="11">
    <source>
        <dbReference type="Proteomes" id="UP001500751"/>
    </source>
</evidence>
<evidence type="ECO:0000256" key="6">
    <source>
        <dbReference type="RuleBase" id="RU003355"/>
    </source>
</evidence>
<keyword evidence="11" id="KW-1185">Reference proteome</keyword>
<feature type="domain" description="Peptidase S8/S53" evidence="9">
    <location>
        <begin position="174"/>
        <end position="492"/>
    </location>
</feature>
<evidence type="ECO:0000256" key="1">
    <source>
        <dbReference type="ARBA" id="ARBA00011073"/>
    </source>
</evidence>
<gene>
    <name evidence="10" type="ORF">GCM10009839_06880</name>
</gene>
<dbReference type="SUPFAM" id="SSF52743">
    <property type="entry name" value="Subtilisin-like"/>
    <property type="match status" value="1"/>
</dbReference>
<feature type="chain" id="PRO_5046532989" evidence="8">
    <location>
        <begin position="43"/>
        <end position="502"/>
    </location>
</feature>
<dbReference type="Gene3D" id="3.40.50.200">
    <property type="entry name" value="Peptidase S8/S53 domain"/>
    <property type="match status" value="1"/>
</dbReference>
<keyword evidence="8" id="KW-0732">Signal</keyword>
<dbReference type="PRINTS" id="PR00723">
    <property type="entry name" value="SUBTILISIN"/>
</dbReference>
<accession>A0ABN2TME9</accession>
<dbReference type="InterPro" id="IPR023828">
    <property type="entry name" value="Peptidase_S8_Ser-AS"/>
</dbReference>